<feature type="compositionally biased region" description="Basic and acidic residues" evidence="19">
    <location>
        <begin position="730"/>
        <end position="739"/>
    </location>
</feature>
<sequence>MFQLSLGPGLRCAPGTLSGPSHATADFDKGIASGVSQLVVAKETKSGTPMSIVELSVKCKNLVDRDVTSRSDPMCVFYRSEGNNNGPWKVVGRSERVMNTLNPEFLTKFKVNYLFEQVQYVKFEVYDVDNDHAKYSMHDFLGSCVMTVGEIVGGFGSTVHKQLTMDENWPFKNHGSIIVAAHEMAEKSEPVLLQFRAKNLDRKDFLGKSDPFFQFYRVNDDTSRTLLHRSEVVEEELNPIWKPFKVQMTHIADNKKRILEVVCLDYDQDGRHDIIGSFQTTYEQLNCGPGKQNTYEAINGKKTGKKGYKNSGTFELTRITNIFPTYSFLDYIRGGTQIHFTVAIDFSHSRNSRDEVVNPHRLRPRDNEYYMALKAVGEIVQDYDSDKMFPALACGAKIPPHMHESHDFSLNFQHDSQCRGVEGLLEAYQKAADVVEPASTARFSNIITQVSKTAHFSASSKAGVDYFILLILTSGAIIDIRQTITAIIDASSLPLSIIIVGVGRNNFDTMERLDADRKRLSIDKKKAERDIVQFVRFDQIKKKNLSSAEAVQAKLAREVLREVPKQLTSWMSKNHISPRSPVQVDGEQLPAQPASVETSSASGVDQSMNPRKSSRETPRNEAKERVYSNANYNALPEDDRHHHHNVSYNAYRTHDGDGSRVHSSSVVDANATPMYRAPEDRRSQDYSKHARGSAPTHPDYRYREDYRSPAHSSSTRDARIFNTARPSAPPEERSVDHKPPTSVPPTSMAAFHFPPDGHQRSSASSYSPHSPSPAGPVPGGQAASASDWGARVAAEEMARYSLHDKAVSSSGRLSDPFSGSSSTMMHFHAPAHYGTPPVSRAADFVNRQYDTTTSHHHRSQSARDYHHRHNPRDPYSGHYY</sequence>
<dbReference type="InterPro" id="IPR000008">
    <property type="entry name" value="C2_dom"/>
</dbReference>
<dbReference type="InterPro" id="IPR045052">
    <property type="entry name" value="Copine"/>
</dbReference>
<dbReference type="GO" id="GO:0071277">
    <property type="term" value="P:cellular response to calcium ion"/>
    <property type="evidence" value="ECO:0007669"/>
    <property type="project" value="TreeGrafter"/>
</dbReference>
<feature type="region of interest" description="Disordered" evidence="19">
    <location>
        <begin position="649"/>
        <end position="788"/>
    </location>
</feature>
<dbReference type="GO" id="GO:0046872">
    <property type="term" value="F:metal ion binding"/>
    <property type="evidence" value="ECO:0007669"/>
    <property type="project" value="UniProtKB-KW"/>
</dbReference>
<keyword evidence="7" id="KW-0963">Cytoplasm</keyword>
<evidence type="ECO:0000256" key="10">
    <source>
        <dbReference type="ARBA" id="ARBA00022737"/>
    </source>
</evidence>
<dbReference type="GO" id="GO:0005634">
    <property type="term" value="C:nucleus"/>
    <property type="evidence" value="ECO:0007669"/>
    <property type="project" value="UniProtKB-SubCell"/>
</dbReference>
<dbReference type="GO" id="GO:0005925">
    <property type="term" value="C:focal adhesion"/>
    <property type="evidence" value="ECO:0007669"/>
    <property type="project" value="UniProtKB-SubCell"/>
</dbReference>
<organism evidence="21 22">
    <name type="scientific">Plectus sambesii</name>
    <dbReference type="NCBI Taxonomy" id="2011161"/>
    <lineage>
        <taxon>Eukaryota</taxon>
        <taxon>Metazoa</taxon>
        <taxon>Ecdysozoa</taxon>
        <taxon>Nematoda</taxon>
        <taxon>Chromadorea</taxon>
        <taxon>Plectida</taxon>
        <taxon>Plectina</taxon>
        <taxon>Plectoidea</taxon>
        <taxon>Plectidae</taxon>
        <taxon>Plectus</taxon>
    </lineage>
</organism>
<evidence type="ECO:0000256" key="4">
    <source>
        <dbReference type="ARBA" id="ARBA00004496"/>
    </source>
</evidence>
<dbReference type="WBParaSite" id="PSAMB.scaffold4472size14486.g24423.t1">
    <property type="protein sequence ID" value="PSAMB.scaffold4472size14486.g24423.t1"/>
    <property type="gene ID" value="PSAMB.scaffold4472size14486.g24423"/>
</dbReference>
<dbReference type="GO" id="GO:0005886">
    <property type="term" value="C:plasma membrane"/>
    <property type="evidence" value="ECO:0007669"/>
    <property type="project" value="UniProtKB-SubCell"/>
</dbReference>
<dbReference type="Pfam" id="PF00168">
    <property type="entry name" value="C2"/>
    <property type="match status" value="2"/>
</dbReference>
<evidence type="ECO:0000256" key="3">
    <source>
        <dbReference type="ARBA" id="ARBA00004246"/>
    </source>
</evidence>
<evidence type="ECO:0000256" key="15">
    <source>
        <dbReference type="ARBA" id="ARBA00058857"/>
    </source>
</evidence>
<dbReference type="PROSITE" id="PS50004">
    <property type="entry name" value="C2"/>
    <property type="match status" value="2"/>
</dbReference>
<dbReference type="Proteomes" id="UP000887566">
    <property type="component" value="Unplaced"/>
</dbReference>
<evidence type="ECO:0000313" key="22">
    <source>
        <dbReference type="WBParaSite" id="PSAMB.scaffold4472size14486.g24423.t1"/>
    </source>
</evidence>
<proteinExistence type="inferred from homology"/>
<evidence type="ECO:0000256" key="8">
    <source>
        <dbReference type="ARBA" id="ARBA00022553"/>
    </source>
</evidence>
<comment type="subcellular location">
    <subcellularLocation>
        <location evidence="3">Cell junction</location>
        <location evidence="3">Focal adhesion</location>
    </subcellularLocation>
    <subcellularLocation>
        <location evidence="2">Cell membrane</location>
    </subcellularLocation>
    <subcellularLocation>
        <location evidence="4">Cytoplasm</location>
    </subcellularLocation>
    <subcellularLocation>
        <location evidence="1">Nucleus</location>
    </subcellularLocation>
</comment>
<dbReference type="SUPFAM" id="SSF49562">
    <property type="entry name" value="C2 domain (Calcium/lipid-binding domain, CaLB)"/>
    <property type="match status" value="2"/>
</dbReference>
<evidence type="ECO:0000256" key="19">
    <source>
        <dbReference type="SAM" id="MobiDB-lite"/>
    </source>
</evidence>
<dbReference type="CDD" id="cd04047">
    <property type="entry name" value="C2B_Copine"/>
    <property type="match status" value="1"/>
</dbReference>
<keyword evidence="9" id="KW-0479">Metal-binding</keyword>
<dbReference type="FunFam" id="2.60.40.150:FF:000099">
    <property type="entry name" value="Copine 3"/>
    <property type="match status" value="1"/>
</dbReference>
<feature type="region of interest" description="Disordered" evidence="19">
    <location>
        <begin position="571"/>
        <end position="625"/>
    </location>
</feature>
<feature type="region of interest" description="Disordered" evidence="19">
    <location>
        <begin position="850"/>
        <end position="880"/>
    </location>
</feature>
<dbReference type="AlphaFoldDB" id="A0A914WKY8"/>
<keyword evidence="12" id="KW-0965">Cell junction</keyword>
<name>A0A914WKY8_9BILA</name>
<keyword evidence="11" id="KW-0106">Calcium</keyword>
<feature type="compositionally biased region" description="Basic and acidic residues" evidence="19">
    <location>
        <begin position="613"/>
        <end position="625"/>
    </location>
</feature>
<keyword evidence="6" id="KW-1003">Cell membrane</keyword>
<evidence type="ECO:0000259" key="20">
    <source>
        <dbReference type="PROSITE" id="PS50004"/>
    </source>
</evidence>
<dbReference type="SUPFAM" id="SSF53300">
    <property type="entry name" value="vWA-like"/>
    <property type="match status" value="1"/>
</dbReference>
<dbReference type="InterPro" id="IPR037768">
    <property type="entry name" value="C2B_Copine"/>
</dbReference>
<protein>
    <recommendedName>
        <fullName evidence="17">Copine-3</fullName>
    </recommendedName>
    <alternativeName>
        <fullName evidence="18">Copine III</fullName>
    </alternativeName>
</protein>
<feature type="compositionally biased region" description="Polar residues" evidence="19">
    <location>
        <begin position="595"/>
        <end position="611"/>
    </location>
</feature>
<dbReference type="FunFam" id="2.60.40.150:FF:000042">
    <property type="entry name" value="Copine 3"/>
    <property type="match status" value="1"/>
</dbReference>
<evidence type="ECO:0000256" key="9">
    <source>
        <dbReference type="ARBA" id="ARBA00022723"/>
    </source>
</evidence>
<dbReference type="SMART" id="SM00239">
    <property type="entry name" value="C2"/>
    <property type="match status" value="2"/>
</dbReference>
<evidence type="ECO:0000256" key="6">
    <source>
        <dbReference type="ARBA" id="ARBA00022475"/>
    </source>
</evidence>
<evidence type="ECO:0000256" key="2">
    <source>
        <dbReference type="ARBA" id="ARBA00004236"/>
    </source>
</evidence>
<evidence type="ECO:0000256" key="7">
    <source>
        <dbReference type="ARBA" id="ARBA00022490"/>
    </source>
</evidence>
<comment type="subunit">
    <text evidence="16">Monomer. Interacts with ERBB2 (preferentially with the tyrosine phosphorylated form); this interaction occurs at the cell membrane and is increased in a growth factor heregulin-dependent manner. Interacts with SHC1; this interaction may mediate the binding of CPNE3 with ERBB2. Interacts with RACK1.</text>
</comment>
<evidence type="ECO:0000256" key="5">
    <source>
        <dbReference type="ARBA" id="ARBA00009048"/>
    </source>
</evidence>
<feature type="domain" description="C2" evidence="20">
    <location>
        <begin position="32"/>
        <end position="163"/>
    </location>
</feature>
<keyword evidence="14" id="KW-0539">Nucleus</keyword>
<dbReference type="InterPro" id="IPR035892">
    <property type="entry name" value="C2_domain_sf"/>
</dbReference>
<dbReference type="Gene3D" id="2.60.40.150">
    <property type="entry name" value="C2 domain"/>
    <property type="match status" value="2"/>
</dbReference>
<dbReference type="CDD" id="cd04048">
    <property type="entry name" value="C2A_Copine"/>
    <property type="match status" value="1"/>
</dbReference>
<keyword evidence="13" id="KW-0472">Membrane</keyword>
<evidence type="ECO:0000256" key="16">
    <source>
        <dbReference type="ARBA" id="ARBA00065466"/>
    </source>
</evidence>
<evidence type="ECO:0000256" key="1">
    <source>
        <dbReference type="ARBA" id="ARBA00004123"/>
    </source>
</evidence>
<dbReference type="GO" id="GO:0005544">
    <property type="term" value="F:calcium-dependent phospholipid binding"/>
    <property type="evidence" value="ECO:0007669"/>
    <property type="project" value="InterPro"/>
</dbReference>
<evidence type="ECO:0000256" key="17">
    <source>
        <dbReference type="ARBA" id="ARBA00074834"/>
    </source>
</evidence>
<dbReference type="GO" id="GO:0005737">
    <property type="term" value="C:cytoplasm"/>
    <property type="evidence" value="ECO:0007669"/>
    <property type="project" value="UniProtKB-SubCell"/>
</dbReference>
<comment type="similarity">
    <text evidence="5">Belongs to the copine family.</text>
</comment>
<dbReference type="InterPro" id="IPR036465">
    <property type="entry name" value="vWFA_dom_sf"/>
</dbReference>
<dbReference type="PANTHER" id="PTHR10857:SF106">
    <property type="entry name" value="C2 DOMAIN-CONTAINING PROTEIN"/>
    <property type="match status" value="1"/>
</dbReference>
<evidence type="ECO:0000256" key="14">
    <source>
        <dbReference type="ARBA" id="ARBA00023242"/>
    </source>
</evidence>
<accession>A0A914WKY8</accession>
<evidence type="ECO:0000313" key="21">
    <source>
        <dbReference type="Proteomes" id="UP000887566"/>
    </source>
</evidence>
<dbReference type="Pfam" id="PF07002">
    <property type="entry name" value="Copine"/>
    <property type="match status" value="1"/>
</dbReference>
<dbReference type="PANTHER" id="PTHR10857">
    <property type="entry name" value="COPINE"/>
    <property type="match status" value="1"/>
</dbReference>
<feature type="compositionally biased region" description="Basic and acidic residues" evidence="19">
    <location>
        <begin position="698"/>
        <end position="719"/>
    </location>
</feature>
<feature type="compositionally biased region" description="Basic residues" evidence="19">
    <location>
        <begin position="854"/>
        <end position="870"/>
    </location>
</feature>
<keyword evidence="21" id="KW-1185">Reference proteome</keyword>
<keyword evidence="8" id="KW-0597">Phosphoprotein</keyword>
<keyword evidence="10" id="KW-0677">Repeat</keyword>
<evidence type="ECO:0000256" key="11">
    <source>
        <dbReference type="ARBA" id="ARBA00022837"/>
    </source>
</evidence>
<feature type="compositionally biased region" description="Basic and acidic residues" evidence="19">
    <location>
        <begin position="677"/>
        <end position="688"/>
    </location>
</feature>
<dbReference type="InterPro" id="IPR010734">
    <property type="entry name" value="Copine_C"/>
</dbReference>
<reference evidence="22" key="1">
    <citation type="submission" date="2022-11" db="UniProtKB">
        <authorList>
            <consortium name="WormBaseParasite"/>
        </authorList>
    </citation>
    <scope>IDENTIFICATION</scope>
</reference>
<comment type="function">
    <text evidence="15">Calcium-dependent phospholipid-binding protein that plays a role in ERBB2-mediated tumor cell migration in response to growth factor heregulin stimulation.</text>
</comment>
<evidence type="ECO:0000256" key="12">
    <source>
        <dbReference type="ARBA" id="ARBA00022949"/>
    </source>
</evidence>
<feature type="domain" description="C2" evidence="20">
    <location>
        <begin position="173"/>
        <end position="295"/>
    </location>
</feature>
<evidence type="ECO:0000256" key="18">
    <source>
        <dbReference type="ARBA" id="ARBA00076171"/>
    </source>
</evidence>
<evidence type="ECO:0000256" key="13">
    <source>
        <dbReference type="ARBA" id="ARBA00023136"/>
    </source>
</evidence>